<feature type="domain" description="Lon N-terminal" evidence="1">
    <location>
        <begin position="19"/>
        <end position="217"/>
    </location>
</feature>
<dbReference type="InterPro" id="IPR015947">
    <property type="entry name" value="PUA-like_sf"/>
</dbReference>
<dbReference type="SMART" id="SM00464">
    <property type="entry name" value="LON"/>
    <property type="match status" value="1"/>
</dbReference>
<dbReference type="PANTHER" id="PTHR46732">
    <property type="entry name" value="ATP-DEPENDENT PROTEASE LA (LON) DOMAIN PROTEIN"/>
    <property type="match status" value="1"/>
</dbReference>
<reference evidence="2 3" key="1">
    <citation type="submission" date="2015-08" db="EMBL/GenBank/DDBJ databases">
        <authorList>
            <person name="Babu N.S."/>
            <person name="Beckwith C.J."/>
            <person name="Beseler K.G."/>
            <person name="Brison A."/>
            <person name="Carone J.V."/>
            <person name="Caskin T.P."/>
            <person name="Diamond M."/>
            <person name="Durham M.E."/>
            <person name="Foxe J.M."/>
            <person name="Go M."/>
            <person name="Henderson B.A."/>
            <person name="Jones I.B."/>
            <person name="McGettigan J.A."/>
            <person name="Micheletti S.J."/>
            <person name="Nasrallah M.E."/>
            <person name="Ortiz D."/>
            <person name="Piller C.R."/>
            <person name="Privatt S.R."/>
            <person name="Schneider S.L."/>
            <person name="Sharp S."/>
            <person name="Smith T.C."/>
            <person name="Stanton J.D."/>
            <person name="Ullery H.E."/>
            <person name="Wilson R.J."/>
            <person name="Serrano M.G."/>
            <person name="Buck G."/>
            <person name="Lee V."/>
            <person name="Wang Y."/>
            <person name="Carvalho R."/>
            <person name="Voegtly L."/>
            <person name="Shi R."/>
            <person name="Duckworth R."/>
            <person name="Johnson A."/>
            <person name="Loviza R."/>
            <person name="Walstead R."/>
            <person name="Shah Z."/>
            <person name="Kiflezghi M."/>
            <person name="Wade K."/>
            <person name="Ball S.L."/>
            <person name="Bradley K.W."/>
            <person name="Asai D.J."/>
            <person name="Bowman C.A."/>
            <person name="Russell D.A."/>
            <person name="Pope W.H."/>
            <person name="Jacobs-Sera D."/>
            <person name="Hendrix R.W."/>
            <person name="Hatfull G.F."/>
        </authorList>
    </citation>
    <scope>NUCLEOTIDE SEQUENCE [LARGE SCALE GENOMIC DNA]</scope>
    <source>
        <strain evidence="2 3">DSM 27710</strain>
    </source>
</reference>
<evidence type="ECO:0000313" key="2">
    <source>
        <dbReference type="EMBL" id="AKU93054.1"/>
    </source>
</evidence>
<dbReference type="PANTHER" id="PTHR46732:SF8">
    <property type="entry name" value="ATP-DEPENDENT PROTEASE LA (LON) DOMAIN PROTEIN"/>
    <property type="match status" value="1"/>
</dbReference>
<accession>A0A0K1PIW9</accession>
<name>A0A0K1PIW9_9BACT</name>
<dbReference type="KEGG" id="vin:AKJ08_3441"/>
<dbReference type="Proteomes" id="UP000055590">
    <property type="component" value="Chromosome"/>
</dbReference>
<dbReference type="Gene3D" id="2.30.130.40">
    <property type="entry name" value="LON domain-like"/>
    <property type="match status" value="1"/>
</dbReference>
<sequence length="230" mass="25073">MGEHDQDERRAVLEGLDELRIFPLPSSVLIPGGHLPLHVFEPRYRRMIADALAGDRVLGVALLAPGWEASYQGRPPIVESLGAGYIQSAECLPDGRYNILVHGVTRARVIEELETGLPFRRVRAVPVEDVSIPGERESLLAASRTLRQLVVDLAAVLPDNAAAPLAAACVRESDPGKLADLVGAAVLVDHRLRQEFLEETRPVRRLEWVSETVAQVLLQVSRGSGGGYLM</sequence>
<dbReference type="InterPro" id="IPR046336">
    <property type="entry name" value="Lon_prtase_N_sf"/>
</dbReference>
<dbReference type="InterPro" id="IPR003111">
    <property type="entry name" value="Lon_prtase_N"/>
</dbReference>
<evidence type="ECO:0000313" key="3">
    <source>
        <dbReference type="Proteomes" id="UP000055590"/>
    </source>
</evidence>
<keyword evidence="3" id="KW-1185">Reference proteome</keyword>
<dbReference type="Gene3D" id="1.20.58.1480">
    <property type="match status" value="1"/>
</dbReference>
<dbReference type="Pfam" id="PF02190">
    <property type="entry name" value="LON_substr_bdg"/>
    <property type="match status" value="1"/>
</dbReference>
<proteinExistence type="predicted"/>
<organism evidence="2 3">
    <name type="scientific">Vulgatibacter incomptus</name>
    <dbReference type="NCBI Taxonomy" id="1391653"/>
    <lineage>
        <taxon>Bacteria</taxon>
        <taxon>Pseudomonadati</taxon>
        <taxon>Myxococcota</taxon>
        <taxon>Myxococcia</taxon>
        <taxon>Myxococcales</taxon>
        <taxon>Cystobacterineae</taxon>
        <taxon>Vulgatibacteraceae</taxon>
        <taxon>Vulgatibacter</taxon>
    </lineage>
</organism>
<dbReference type="PATRIC" id="fig|1391653.3.peg.3591"/>
<evidence type="ECO:0000259" key="1">
    <source>
        <dbReference type="PROSITE" id="PS51787"/>
    </source>
</evidence>
<protein>
    <recommendedName>
        <fullName evidence="1">Lon N-terminal domain-containing protein</fullName>
    </recommendedName>
</protein>
<dbReference type="SUPFAM" id="SSF88697">
    <property type="entry name" value="PUA domain-like"/>
    <property type="match status" value="1"/>
</dbReference>
<dbReference type="PROSITE" id="PS51787">
    <property type="entry name" value="LON_N"/>
    <property type="match status" value="1"/>
</dbReference>
<dbReference type="AlphaFoldDB" id="A0A0K1PIW9"/>
<dbReference type="EMBL" id="CP012332">
    <property type="protein sequence ID" value="AKU93054.1"/>
    <property type="molecule type" value="Genomic_DNA"/>
</dbReference>
<dbReference type="STRING" id="1391653.AKJ08_3441"/>
<gene>
    <name evidence="2" type="ORF">AKJ08_3441</name>
</gene>